<dbReference type="InParanoid" id="S8E7J0"/>
<feature type="chain" id="PRO_5004550236" evidence="1">
    <location>
        <begin position="20"/>
        <end position="123"/>
    </location>
</feature>
<reference evidence="2 3" key="1">
    <citation type="journal article" date="2012" name="Science">
        <title>The Paleozoic origin of enzymatic lignin decomposition reconstructed from 31 fungal genomes.</title>
        <authorList>
            <person name="Floudas D."/>
            <person name="Binder M."/>
            <person name="Riley R."/>
            <person name="Barry K."/>
            <person name="Blanchette R.A."/>
            <person name="Henrissat B."/>
            <person name="Martinez A.T."/>
            <person name="Otillar R."/>
            <person name="Spatafora J.W."/>
            <person name="Yadav J.S."/>
            <person name="Aerts A."/>
            <person name="Benoit I."/>
            <person name="Boyd A."/>
            <person name="Carlson A."/>
            <person name="Copeland A."/>
            <person name="Coutinho P.M."/>
            <person name="de Vries R.P."/>
            <person name="Ferreira P."/>
            <person name="Findley K."/>
            <person name="Foster B."/>
            <person name="Gaskell J."/>
            <person name="Glotzer D."/>
            <person name="Gorecki P."/>
            <person name="Heitman J."/>
            <person name="Hesse C."/>
            <person name="Hori C."/>
            <person name="Igarashi K."/>
            <person name="Jurgens J.A."/>
            <person name="Kallen N."/>
            <person name="Kersten P."/>
            <person name="Kohler A."/>
            <person name="Kuees U."/>
            <person name="Kumar T.K.A."/>
            <person name="Kuo A."/>
            <person name="LaButti K."/>
            <person name="Larrondo L.F."/>
            <person name="Lindquist E."/>
            <person name="Ling A."/>
            <person name="Lombard V."/>
            <person name="Lucas S."/>
            <person name="Lundell T."/>
            <person name="Martin R."/>
            <person name="McLaughlin D.J."/>
            <person name="Morgenstern I."/>
            <person name="Morin E."/>
            <person name="Murat C."/>
            <person name="Nagy L.G."/>
            <person name="Nolan M."/>
            <person name="Ohm R.A."/>
            <person name="Patyshakuliyeva A."/>
            <person name="Rokas A."/>
            <person name="Ruiz-Duenas F.J."/>
            <person name="Sabat G."/>
            <person name="Salamov A."/>
            <person name="Samejima M."/>
            <person name="Schmutz J."/>
            <person name="Slot J.C."/>
            <person name="St John F."/>
            <person name="Stenlid J."/>
            <person name="Sun H."/>
            <person name="Sun S."/>
            <person name="Syed K."/>
            <person name="Tsang A."/>
            <person name="Wiebenga A."/>
            <person name="Young D."/>
            <person name="Pisabarro A."/>
            <person name="Eastwood D.C."/>
            <person name="Martin F."/>
            <person name="Cullen D."/>
            <person name="Grigoriev I.V."/>
            <person name="Hibbett D.S."/>
        </authorList>
    </citation>
    <scope>NUCLEOTIDE SEQUENCE</scope>
    <source>
        <strain evidence="3">FP-58527</strain>
    </source>
</reference>
<keyword evidence="3" id="KW-1185">Reference proteome</keyword>
<evidence type="ECO:0000313" key="2">
    <source>
        <dbReference type="EMBL" id="EPS99293.1"/>
    </source>
</evidence>
<dbReference type="Proteomes" id="UP000015241">
    <property type="component" value="Unassembled WGS sequence"/>
</dbReference>
<name>S8E7J0_FOMSC</name>
<evidence type="ECO:0000313" key="3">
    <source>
        <dbReference type="Proteomes" id="UP000015241"/>
    </source>
</evidence>
<organism evidence="2 3">
    <name type="scientific">Fomitopsis schrenkii</name>
    <name type="common">Brown rot fungus</name>
    <dbReference type="NCBI Taxonomy" id="2126942"/>
    <lineage>
        <taxon>Eukaryota</taxon>
        <taxon>Fungi</taxon>
        <taxon>Dikarya</taxon>
        <taxon>Basidiomycota</taxon>
        <taxon>Agaricomycotina</taxon>
        <taxon>Agaricomycetes</taxon>
        <taxon>Polyporales</taxon>
        <taxon>Fomitopsis</taxon>
    </lineage>
</organism>
<dbReference type="EMBL" id="KE504158">
    <property type="protein sequence ID" value="EPS99293.1"/>
    <property type="molecule type" value="Genomic_DNA"/>
</dbReference>
<accession>S8E7J0</accession>
<feature type="signal peptide" evidence="1">
    <location>
        <begin position="1"/>
        <end position="19"/>
    </location>
</feature>
<dbReference type="AlphaFoldDB" id="S8E7J0"/>
<evidence type="ECO:0000256" key="1">
    <source>
        <dbReference type="SAM" id="SignalP"/>
    </source>
</evidence>
<dbReference type="OrthoDB" id="3259102at2759"/>
<dbReference type="HOGENOM" id="CLU_2015324_0_0_1"/>
<sequence length="123" mass="13409">MARFTLFVMIFSFVMPILTASTAKCALGKRSGTTAAVAARACEPDGEDGSGGCHPCDGKCETNKRSLEEDLAIRTIHGNATVPWEQGETVRWHILGPRQNSNPQLLFNCPRMRGVCARTFQVP</sequence>
<proteinExistence type="predicted"/>
<keyword evidence="1" id="KW-0732">Signal</keyword>
<protein>
    <submittedName>
        <fullName evidence="2">Uncharacterized protein</fullName>
    </submittedName>
</protein>
<gene>
    <name evidence="2" type="ORF">FOMPIDRAFT_114657</name>
</gene>